<keyword evidence="9" id="KW-0233">DNA recombination</keyword>
<dbReference type="eggNOG" id="COG4974">
    <property type="taxonomic scope" value="Bacteria"/>
</dbReference>
<feature type="domain" description="Core-binding (CB)" evidence="13">
    <location>
        <begin position="52"/>
        <end position="139"/>
    </location>
</feature>
<evidence type="ECO:0000313" key="15">
    <source>
        <dbReference type="Proteomes" id="UP000013520"/>
    </source>
</evidence>
<evidence type="ECO:0000256" key="2">
    <source>
        <dbReference type="ARBA" id="ARBA00004496"/>
    </source>
</evidence>
<evidence type="ECO:0000256" key="4">
    <source>
        <dbReference type="ARBA" id="ARBA00022490"/>
    </source>
</evidence>
<keyword evidence="4" id="KW-0963">Cytoplasm</keyword>
<dbReference type="InterPro" id="IPR011010">
    <property type="entry name" value="DNA_brk_join_enz"/>
</dbReference>
<dbReference type="HOGENOM" id="CLU_027562_9_2_9"/>
<evidence type="ECO:0000256" key="10">
    <source>
        <dbReference type="ARBA" id="ARBA00023306"/>
    </source>
</evidence>
<dbReference type="InterPro" id="IPR044068">
    <property type="entry name" value="CB"/>
</dbReference>
<feature type="domain" description="Tyr recombinase" evidence="12">
    <location>
        <begin position="160"/>
        <end position="334"/>
    </location>
</feature>
<dbReference type="GO" id="GO:0007059">
    <property type="term" value="P:chromosome segregation"/>
    <property type="evidence" value="ECO:0007669"/>
    <property type="project" value="UniProtKB-KW"/>
</dbReference>
<evidence type="ECO:0000256" key="3">
    <source>
        <dbReference type="ARBA" id="ARBA00008857"/>
    </source>
</evidence>
<dbReference type="Pfam" id="PF02899">
    <property type="entry name" value="Phage_int_SAM_1"/>
    <property type="match status" value="1"/>
</dbReference>
<evidence type="ECO:0000256" key="6">
    <source>
        <dbReference type="ARBA" id="ARBA00022829"/>
    </source>
</evidence>
<dbReference type="Pfam" id="PF00589">
    <property type="entry name" value="Phage_integrase"/>
    <property type="match status" value="1"/>
</dbReference>
<dbReference type="GO" id="GO:0005737">
    <property type="term" value="C:cytoplasm"/>
    <property type="evidence" value="ECO:0007669"/>
    <property type="project" value="UniProtKB-SubCell"/>
</dbReference>
<dbReference type="InterPro" id="IPR004107">
    <property type="entry name" value="Integrase_SAM-like_N"/>
</dbReference>
<evidence type="ECO:0000256" key="1">
    <source>
        <dbReference type="ARBA" id="ARBA00003283"/>
    </source>
</evidence>
<keyword evidence="8 11" id="KW-0238">DNA-binding</keyword>
<dbReference type="PROSITE" id="PS51898">
    <property type="entry name" value="TYR_RECOMBINASE"/>
    <property type="match status" value="1"/>
</dbReference>
<sequence>MKIKALDENQSGASFFLTPEYLTFLVKSLGNYNLMLSQCNGNMLPTKGGREMLLNQAIEGFAKYMHLIDRSQETIRGYAIELKGFNNFLTVKHNCPVYLEDIVLQDLEDYLLYEKERGSASASRSRSLYILRSFYNYCCKKDLCTKNIASLLEPVKIKQKEREFITEDELRELVAAIEQPVIKTVVQAMFYTGGRISEMINLKLNDVDLEGKVLHIIDGKGGKDRDVPINDKLHQILTHYLKHIRKADSDRFFALARTGKVSDSYINRCIHDAVEQLGWSKTISAHVLRHSFGSNLLEKGASVVSIQKLLGHSSLRVTSRYLHQDTGKLTEAVNLL</sequence>
<gene>
    <name evidence="14" type="ORF">Desgi_4485</name>
</gene>
<dbReference type="GO" id="GO:0015074">
    <property type="term" value="P:DNA integration"/>
    <property type="evidence" value="ECO:0007669"/>
    <property type="project" value="UniProtKB-KW"/>
</dbReference>
<evidence type="ECO:0000256" key="9">
    <source>
        <dbReference type="ARBA" id="ARBA00023172"/>
    </source>
</evidence>
<evidence type="ECO:0000256" key="11">
    <source>
        <dbReference type="PROSITE-ProRule" id="PRU01248"/>
    </source>
</evidence>
<protein>
    <submittedName>
        <fullName evidence="14">Site-specific recombinase XerD</fullName>
    </submittedName>
</protein>
<comment type="function">
    <text evidence="1">Site-specific tyrosine recombinase, which acts by catalyzing the cutting and rejoining of the recombining DNA molecules.</text>
</comment>
<proteinExistence type="inferred from homology"/>
<dbReference type="InterPro" id="IPR050090">
    <property type="entry name" value="Tyrosine_recombinase_XerCD"/>
</dbReference>
<keyword evidence="5" id="KW-0132">Cell division</keyword>
<evidence type="ECO:0000256" key="5">
    <source>
        <dbReference type="ARBA" id="ARBA00022618"/>
    </source>
</evidence>
<dbReference type="GO" id="GO:0051301">
    <property type="term" value="P:cell division"/>
    <property type="evidence" value="ECO:0007669"/>
    <property type="project" value="UniProtKB-KW"/>
</dbReference>
<accession>R4KKG8</accession>
<evidence type="ECO:0000259" key="12">
    <source>
        <dbReference type="PROSITE" id="PS51898"/>
    </source>
</evidence>
<dbReference type="KEGG" id="dgi:Desgi_4485"/>
<dbReference type="Gene3D" id="1.10.443.10">
    <property type="entry name" value="Intergrase catalytic core"/>
    <property type="match status" value="1"/>
</dbReference>
<dbReference type="AlphaFoldDB" id="R4KKG8"/>
<evidence type="ECO:0000259" key="13">
    <source>
        <dbReference type="PROSITE" id="PS51900"/>
    </source>
</evidence>
<dbReference type="Gene3D" id="1.10.150.130">
    <property type="match status" value="1"/>
</dbReference>
<dbReference type="PROSITE" id="PS51900">
    <property type="entry name" value="CB"/>
    <property type="match status" value="1"/>
</dbReference>
<dbReference type="SUPFAM" id="SSF56349">
    <property type="entry name" value="DNA breaking-rejoining enzymes"/>
    <property type="match status" value="1"/>
</dbReference>
<reference evidence="14 15" key="1">
    <citation type="submission" date="2012-01" db="EMBL/GenBank/DDBJ databases">
        <title>Complete sequence of Desulfotomaculum gibsoniae DSM 7213.</title>
        <authorList>
            <consortium name="US DOE Joint Genome Institute"/>
            <person name="Lucas S."/>
            <person name="Han J."/>
            <person name="Lapidus A."/>
            <person name="Cheng J.-F."/>
            <person name="Goodwin L."/>
            <person name="Pitluck S."/>
            <person name="Peters L."/>
            <person name="Ovchinnikova G."/>
            <person name="Teshima H."/>
            <person name="Detter J.C."/>
            <person name="Han C."/>
            <person name="Tapia R."/>
            <person name="Land M."/>
            <person name="Hauser L."/>
            <person name="Kyrpides N."/>
            <person name="Ivanova N."/>
            <person name="Pagani I."/>
            <person name="Parshina S."/>
            <person name="Plugge C."/>
            <person name="Muyzer G."/>
            <person name="Kuever J."/>
            <person name="Ivanova A."/>
            <person name="Nazina T."/>
            <person name="Klenk H.-P."/>
            <person name="Brambilla E."/>
            <person name="Spring S."/>
            <person name="Stams A.F."/>
            <person name="Woyke T."/>
        </authorList>
    </citation>
    <scope>NUCLEOTIDE SEQUENCE [LARGE SCALE GENOMIC DNA]</scope>
    <source>
        <strain evidence="14 15">DSM 7213</strain>
    </source>
</reference>
<organism evidence="14 15">
    <name type="scientific">Desulfoscipio gibsoniae DSM 7213</name>
    <dbReference type="NCBI Taxonomy" id="767817"/>
    <lineage>
        <taxon>Bacteria</taxon>
        <taxon>Bacillati</taxon>
        <taxon>Bacillota</taxon>
        <taxon>Clostridia</taxon>
        <taxon>Eubacteriales</taxon>
        <taxon>Desulfallaceae</taxon>
        <taxon>Desulfoscipio</taxon>
    </lineage>
</organism>
<evidence type="ECO:0000256" key="8">
    <source>
        <dbReference type="ARBA" id="ARBA00023125"/>
    </source>
</evidence>
<dbReference type="EMBL" id="CP003273">
    <property type="protein sequence ID" value="AGL03713.1"/>
    <property type="molecule type" value="Genomic_DNA"/>
</dbReference>
<dbReference type="GO" id="GO:0003677">
    <property type="term" value="F:DNA binding"/>
    <property type="evidence" value="ECO:0007669"/>
    <property type="project" value="UniProtKB-UniRule"/>
</dbReference>
<dbReference type="InterPro" id="IPR002104">
    <property type="entry name" value="Integrase_catalytic"/>
</dbReference>
<dbReference type="PANTHER" id="PTHR30349">
    <property type="entry name" value="PHAGE INTEGRASE-RELATED"/>
    <property type="match status" value="1"/>
</dbReference>
<dbReference type="Proteomes" id="UP000013520">
    <property type="component" value="Chromosome"/>
</dbReference>
<comment type="similarity">
    <text evidence="3">Belongs to the 'phage' integrase family.</text>
</comment>
<dbReference type="GO" id="GO:0006310">
    <property type="term" value="P:DNA recombination"/>
    <property type="evidence" value="ECO:0007669"/>
    <property type="project" value="UniProtKB-KW"/>
</dbReference>
<dbReference type="InterPro" id="IPR010998">
    <property type="entry name" value="Integrase_recombinase_N"/>
</dbReference>
<dbReference type="STRING" id="767817.Desgi_4485"/>
<keyword evidence="10" id="KW-0131">Cell cycle</keyword>
<comment type="subcellular location">
    <subcellularLocation>
        <location evidence="2">Cytoplasm</location>
    </subcellularLocation>
</comment>
<keyword evidence="6" id="KW-0159">Chromosome partition</keyword>
<evidence type="ECO:0000256" key="7">
    <source>
        <dbReference type="ARBA" id="ARBA00022908"/>
    </source>
</evidence>
<keyword evidence="7" id="KW-0229">DNA integration</keyword>
<dbReference type="InterPro" id="IPR013762">
    <property type="entry name" value="Integrase-like_cat_sf"/>
</dbReference>
<keyword evidence="15" id="KW-1185">Reference proteome</keyword>
<name>R4KKG8_9FIRM</name>
<evidence type="ECO:0000313" key="14">
    <source>
        <dbReference type="EMBL" id="AGL03713.1"/>
    </source>
</evidence>
<dbReference type="PANTHER" id="PTHR30349:SF77">
    <property type="entry name" value="TYROSINE RECOMBINASE XERC"/>
    <property type="match status" value="1"/>
</dbReference>